<keyword evidence="3" id="KW-1185">Reference proteome</keyword>
<dbReference type="EMBL" id="JBBNAG010000002">
    <property type="protein sequence ID" value="KAK9157812.1"/>
    <property type="molecule type" value="Genomic_DNA"/>
</dbReference>
<protein>
    <submittedName>
        <fullName evidence="2">Uncharacterized protein</fullName>
    </submittedName>
</protein>
<feature type="region of interest" description="Disordered" evidence="1">
    <location>
        <begin position="38"/>
        <end position="73"/>
    </location>
</feature>
<feature type="compositionally biased region" description="Basic and acidic residues" evidence="1">
    <location>
        <begin position="38"/>
        <end position="47"/>
    </location>
</feature>
<proteinExistence type="predicted"/>
<accession>A0AAP0KSC7</accession>
<feature type="compositionally biased region" description="Basic and acidic residues" evidence="1">
    <location>
        <begin position="54"/>
        <end position="65"/>
    </location>
</feature>
<name>A0AAP0KSC7_9MAGN</name>
<sequence length="73" mass="8728">MASRTTLRAERAYIKRQRDCQWGYCDTLEVTTVEGQRRLEHRGESHRKPARLVKYSDHKRLEKPKYPSTKPVQ</sequence>
<comment type="caution">
    <text evidence="2">The sequence shown here is derived from an EMBL/GenBank/DDBJ whole genome shotgun (WGS) entry which is preliminary data.</text>
</comment>
<evidence type="ECO:0000256" key="1">
    <source>
        <dbReference type="SAM" id="MobiDB-lite"/>
    </source>
</evidence>
<evidence type="ECO:0000313" key="3">
    <source>
        <dbReference type="Proteomes" id="UP001419268"/>
    </source>
</evidence>
<gene>
    <name evidence="2" type="ORF">Scep_004386</name>
</gene>
<evidence type="ECO:0000313" key="2">
    <source>
        <dbReference type="EMBL" id="KAK9157812.1"/>
    </source>
</evidence>
<reference evidence="2 3" key="1">
    <citation type="submission" date="2024-01" db="EMBL/GenBank/DDBJ databases">
        <title>Genome assemblies of Stephania.</title>
        <authorList>
            <person name="Yang L."/>
        </authorList>
    </citation>
    <scope>NUCLEOTIDE SEQUENCE [LARGE SCALE GENOMIC DNA]</scope>
    <source>
        <strain evidence="2">JXDWG</strain>
        <tissue evidence="2">Leaf</tissue>
    </source>
</reference>
<dbReference type="AlphaFoldDB" id="A0AAP0KSC7"/>
<dbReference type="Proteomes" id="UP001419268">
    <property type="component" value="Unassembled WGS sequence"/>
</dbReference>
<organism evidence="2 3">
    <name type="scientific">Stephania cephalantha</name>
    <dbReference type="NCBI Taxonomy" id="152367"/>
    <lineage>
        <taxon>Eukaryota</taxon>
        <taxon>Viridiplantae</taxon>
        <taxon>Streptophyta</taxon>
        <taxon>Embryophyta</taxon>
        <taxon>Tracheophyta</taxon>
        <taxon>Spermatophyta</taxon>
        <taxon>Magnoliopsida</taxon>
        <taxon>Ranunculales</taxon>
        <taxon>Menispermaceae</taxon>
        <taxon>Menispermoideae</taxon>
        <taxon>Cissampelideae</taxon>
        <taxon>Stephania</taxon>
    </lineage>
</organism>